<dbReference type="EMBL" id="FQXR01000005">
    <property type="protein sequence ID" value="SHH89144.1"/>
    <property type="molecule type" value="Genomic_DNA"/>
</dbReference>
<dbReference type="RefSeq" id="WP_072744005.1">
    <property type="nucleotide sequence ID" value="NZ_FQXR01000005.1"/>
</dbReference>
<dbReference type="SUPFAM" id="SSF51261">
    <property type="entry name" value="Duplicated hybrid motif"/>
    <property type="match status" value="1"/>
</dbReference>
<keyword evidence="9" id="KW-1185">Reference proteome</keyword>
<dbReference type="Gene3D" id="2.70.70.10">
    <property type="entry name" value="Glucose Permease (Domain IIA)"/>
    <property type="match status" value="1"/>
</dbReference>
<dbReference type="PROSITE" id="PS00371">
    <property type="entry name" value="PTS_EIIA_TYPE_1_HIS"/>
    <property type="match status" value="1"/>
</dbReference>
<evidence type="ECO:0000256" key="3">
    <source>
        <dbReference type="ARBA" id="ARBA00022597"/>
    </source>
</evidence>
<evidence type="ECO:0000313" key="8">
    <source>
        <dbReference type="EMBL" id="SHH89144.1"/>
    </source>
</evidence>
<dbReference type="GO" id="GO:0009401">
    <property type="term" value="P:phosphoenolpyruvate-dependent sugar phosphotransferase system"/>
    <property type="evidence" value="ECO:0007669"/>
    <property type="project" value="UniProtKB-KW"/>
</dbReference>
<dbReference type="OrthoDB" id="92465at2"/>
<dbReference type="Proteomes" id="UP000184389">
    <property type="component" value="Unassembled WGS sequence"/>
</dbReference>
<keyword evidence="3" id="KW-0762">Sugar transport</keyword>
<dbReference type="PANTHER" id="PTHR45008:SF1">
    <property type="entry name" value="PTS SYSTEM GLUCOSE-SPECIFIC EIIA COMPONENT"/>
    <property type="match status" value="1"/>
</dbReference>
<dbReference type="NCBIfam" id="TIGR00830">
    <property type="entry name" value="PTBA"/>
    <property type="match status" value="1"/>
</dbReference>
<reference evidence="8 9" key="1">
    <citation type="submission" date="2016-11" db="EMBL/GenBank/DDBJ databases">
        <authorList>
            <person name="Jaros S."/>
            <person name="Januszkiewicz K."/>
            <person name="Wedrychowicz H."/>
        </authorList>
    </citation>
    <scope>NUCLEOTIDE SEQUENCE [LARGE SCALE GENOMIC DNA]</scope>
    <source>
        <strain evidence="8 9">DSM 13106</strain>
    </source>
</reference>
<evidence type="ECO:0000259" key="7">
    <source>
        <dbReference type="PROSITE" id="PS51093"/>
    </source>
</evidence>
<gene>
    <name evidence="8" type="ORF">SAMN02745180_01327</name>
</gene>
<organism evidence="8 9">
    <name type="scientific">Sporanaerobacter acetigenes DSM 13106</name>
    <dbReference type="NCBI Taxonomy" id="1123281"/>
    <lineage>
        <taxon>Bacteria</taxon>
        <taxon>Bacillati</taxon>
        <taxon>Bacillota</taxon>
        <taxon>Tissierellia</taxon>
        <taxon>Tissierellales</taxon>
        <taxon>Sporanaerobacteraceae</taxon>
        <taxon>Sporanaerobacter</taxon>
    </lineage>
</organism>
<accession>A0A1M5WPS9</accession>
<name>A0A1M5WPS9_9FIRM</name>
<keyword evidence="6" id="KW-0418">Kinase</keyword>
<keyword evidence="5" id="KW-0598">Phosphotransferase system</keyword>
<feature type="domain" description="PTS EIIA type-1" evidence="7">
    <location>
        <begin position="29"/>
        <end position="133"/>
    </location>
</feature>
<evidence type="ECO:0000256" key="5">
    <source>
        <dbReference type="ARBA" id="ARBA00022683"/>
    </source>
</evidence>
<dbReference type="GO" id="GO:0016301">
    <property type="term" value="F:kinase activity"/>
    <property type="evidence" value="ECO:0007669"/>
    <property type="project" value="UniProtKB-KW"/>
</dbReference>
<dbReference type="PROSITE" id="PS51093">
    <property type="entry name" value="PTS_EIIA_TYPE_1"/>
    <property type="match status" value="1"/>
</dbReference>
<dbReference type="GO" id="GO:0005737">
    <property type="term" value="C:cytoplasm"/>
    <property type="evidence" value="ECO:0007669"/>
    <property type="project" value="UniProtKB-SubCell"/>
</dbReference>
<dbReference type="FunFam" id="2.70.70.10:FF:000001">
    <property type="entry name" value="PTS system glucose-specific IIA component"/>
    <property type="match status" value="1"/>
</dbReference>
<evidence type="ECO:0000313" key="9">
    <source>
        <dbReference type="Proteomes" id="UP000184389"/>
    </source>
</evidence>
<evidence type="ECO:0000256" key="6">
    <source>
        <dbReference type="ARBA" id="ARBA00022777"/>
    </source>
</evidence>
<evidence type="ECO:0000256" key="1">
    <source>
        <dbReference type="ARBA" id="ARBA00004496"/>
    </source>
</evidence>
<proteinExistence type="predicted"/>
<dbReference type="AlphaFoldDB" id="A0A1M5WPS9"/>
<comment type="subcellular location">
    <subcellularLocation>
        <location evidence="1">Cytoplasm</location>
    </subcellularLocation>
</comment>
<evidence type="ECO:0000256" key="2">
    <source>
        <dbReference type="ARBA" id="ARBA00022448"/>
    </source>
</evidence>
<dbReference type="InterPro" id="IPR001127">
    <property type="entry name" value="PTS_EIIA_1_perm"/>
</dbReference>
<dbReference type="STRING" id="1123281.SAMN02745180_01327"/>
<dbReference type="InterPro" id="IPR050890">
    <property type="entry name" value="PTS_EIIA_component"/>
</dbReference>
<dbReference type="Pfam" id="PF00358">
    <property type="entry name" value="PTS_EIIA_1"/>
    <property type="match status" value="1"/>
</dbReference>
<protein>
    <submittedName>
        <fullName evidence="8">PTS system, glucose-specific IIA component</fullName>
    </submittedName>
</protein>
<evidence type="ECO:0000256" key="4">
    <source>
        <dbReference type="ARBA" id="ARBA00022679"/>
    </source>
</evidence>
<dbReference type="InterPro" id="IPR011055">
    <property type="entry name" value="Dup_hybrid_motif"/>
</dbReference>
<dbReference type="PANTHER" id="PTHR45008">
    <property type="entry name" value="PTS SYSTEM GLUCOSE-SPECIFIC EIIA COMPONENT"/>
    <property type="match status" value="1"/>
</dbReference>
<sequence>MIRFFKRDKNIEILSPATGKIVPIEEVPDDTFSKKIAGDGLAIELTDGKIVAPFDGEITSVYNANHCLVVRSESGLELLIHIGIDTVKLKGEGFKRYVELNDKVKSGDLLLEADLNLLKSKGKSILTPVVITNRRNIESIEKMDGEVEKDKDLLMKVKMKND</sequence>
<keyword evidence="2" id="KW-0813">Transport</keyword>
<keyword evidence="4" id="KW-0808">Transferase</keyword>